<evidence type="ECO:0000313" key="1">
    <source>
        <dbReference type="EMBL" id="BAR47206.1"/>
    </source>
</evidence>
<dbReference type="Gene3D" id="3.40.50.1820">
    <property type="entry name" value="alpha/beta hydrolase"/>
    <property type="match status" value="1"/>
</dbReference>
<organism evidence="1 2">
    <name type="scientific">Methylobacterium aquaticum</name>
    <dbReference type="NCBI Taxonomy" id="270351"/>
    <lineage>
        <taxon>Bacteria</taxon>
        <taxon>Pseudomonadati</taxon>
        <taxon>Pseudomonadota</taxon>
        <taxon>Alphaproteobacteria</taxon>
        <taxon>Hyphomicrobiales</taxon>
        <taxon>Methylobacteriaceae</taxon>
        <taxon>Methylobacterium</taxon>
    </lineage>
</organism>
<protein>
    <recommendedName>
        <fullName evidence="3">AB hydrolase-1 domain-containing protein</fullName>
    </recommendedName>
</protein>
<dbReference type="OrthoDB" id="7958481at2"/>
<accession>A0A1Y0ZG84</accession>
<sequence>MRPIVLGMIVLGMSWAVPSLAYPTRHPDHAGKLLPVSTAAKVDFPAIVARFGQIGGPDVARAAETDWTAPTAERRAEYVRVCVPFYRRSPADPDRMRRMPRRDDTAFHFNGPGNEQGRMDVRPMLGRVRCPVPVMAGAHDPLVPSAVSEALVAALPSRRAHFEGFAESGHDLFGNELERAFSDLREFIAAA</sequence>
<dbReference type="AlphaFoldDB" id="A0A1Y0ZG84"/>
<proteinExistence type="predicted"/>
<dbReference type="RefSeq" id="WP_060847953.1">
    <property type="nucleotide sequence ID" value="NZ_AP014704.1"/>
</dbReference>
<name>A0A1Y0ZG84_9HYPH</name>
<dbReference type="SUPFAM" id="SSF53474">
    <property type="entry name" value="alpha/beta-Hydrolases"/>
    <property type="match status" value="1"/>
</dbReference>
<dbReference type="STRING" id="270351.Maq22A_c28500"/>
<reference evidence="1 2" key="1">
    <citation type="journal article" date="2015" name="Genome Announc.">
        <title>Complete Genome Sequence of Methylobacterium aquaticum Strain 22A, Isolated from Racomitrium japonicum Moss.</title>
        <authorList>
            <person name="Tani A."/>
            <person name="Ogura Y."/>
            <person name="Hayashi T."/>
            <person name="Kimbara K."/>
        </authorList>
    </citation>
    <scope>NUCLEOTIDE SEQUENCE [LARGE SCALE GENOMIC DNA]</scope>
    <source>
        <strain evidence="1 2">MA-22A</strain>
    </source>
</reference>
<gene>
    <name evidence="1" type="ORF">Maq22A_c28500</name>
</gene>
<evidence type="ECO:0000313" key="2">
    <source>
        <dbReference type="Proteomes" id="UP000061432"/>
    </source>
</evidence>
<dbReference type="EMBL" id="AP014704">
    <property type="protein sequence ID" value="BAR47206.1"/>
    <property type="molecule type" value="Genomic_DNA"/>
</dbReference>
<dbReference type="InterPro" id="IPR029058">
    <property type="entry name" value="AB_hydrolase_fold"/>
</dbReference>
<dbReference type="Proteomes" id="UP000061432">
    <property type="component" value="Chromosome"/>
</dbReference>
<dbReference type="KEGG" id="maqu:Maq22A_c28500"/>
<evidence type="ECO:0008006" key="3">
    <source>
        <dbReference type="Google" id="ProtNLM"/>
    </source>
</evidence>
<reference evidence="2" key="2">
    <citation type="submission" date="2015-01" db="EMBL/GenBank/DDBJ databases">
        <title>Complete genome sequence of Methylobacterium aquaticum strain 22A.</title>
        <authorList>
            <person name="Tani A."/>
            <person name="Ogura Y."/>
            <person name="Hayashi T."/>
        </authorList>
    </citation>
    <scope>NUCLEOTIDE SEQUENCE [LARGE SCALE GENOMIC DNA]</scope>
    <source>
        <strain evidence="2">MA-22A</strain>
    </source>
</reference>